<dbReference type="AntiFam" id="ANF00095">
    <property type="entry name" value="Shadow ORF (opposite ABC transporters)"/>
</dbReference>
<accession>A0A4U9WDY5</accession>
<dbReference type="AlphaFoldDB" id="A0A4U9WDY5"/>
<reference evidence="1" key="1">
    <citation type="submission" date="2019-05" db="EMBL/GenBank/DDBJ databases">
        <authorList>
            <consortium name="Pathogen Informatics"/>
        </authorList>
    </citation>
    <scope>NUCLEOTIDE SEQUENCE [LARGE SCALE GENOMIC DNA]</scope>
    <source>
        <strain evidence="1">NCTC12965</strain>
    </source>
</reference>
<dbReference type="EMBL" id="CABEEZ010000140">
    <property type="protein sequence ID" value="VTR57142.1"/>
    <property type="molecule type" value="Genomic_DNA"/>
</dbReference>
<organism evidence="1">
    <name type="scientific">Serratia fonticola</name>
    <dbReference type="NCBI Taxonomy" id="47917"/>
    <lineage>
        <taxon>Bacteria</taxon>
        <taxon>Pseudomonadati</taxon>
        <taxon>Pseudomonadota</taxon>
        <taxon>Gammaproteobacteria</taxon>
        <taxon>Enterobacterales</taxon>
        <taxon>Yersiniaceae</taxon>
        <taxon>Serratia</taxon>
    </lineage>
</organism>
<sequence>MGQLARDRPFTHHDDAICQPQYFGQIAGGEQHRNALLRQLINHVVDFVFCANVNTACRLIQQDHLHLFRQPAAQDRLLLVAAGEIHDQLFGGGGFDIQRADMVIGIAGFPGVIDQAARLDAFAACADVDIVTHRVHRNDAVGLTIFRAQHHARTDSVDRVNEHRAACHPASIGPQLPA</sequence>
<protein>
    <submittedName>
        <fullName evidence="1">Uncharacterized protein</fullName>
    </submittedName>
</protein>
<evidence type="ECO:0000313" key="1">
    <source>
        <dbReference type="EMBL" id="VTR57142.1"/>
    </source>
</evidence>
<name>A0A4U9WDY5_SERFO</name>
<dbReference type="AntiFam" id="ANF00142">
    <property type="entry name" value="Shadow ORF (opposite yadG)"/>
</dbReference>
<gene>
    <name evidence="1" type="ORF">NCTC12965_07306</name>
</gene>
<proteinExistence type="predicted"/>